<reference evidence="1 2" key="1">
    <citation type="journal article" date="2018" name="Sci. Rep.">
        <title>Genomic signatures of local adaptation to the degree of environmental predictability in rotifers.</title>
        <authorList>
            <person name="Franch-Gras L."/>
            <person name="Hahn C."/>
            <person name="Garcia-Roger E.M."/>
            <person name="Carmona M.J."/>
            <person name="Serra M."/>
            <person name="Gomez A."/>
        </authorList>
    </citation>
    <scope>NUCLEOTIDE SEQUENCE [LARGE SCALE GENOMIC DNA]</scope>
    <source>
        <strain evidence="1">HYR1</strain>
    </source>
</reference>
<name>A0A3M7SYB0_BRAPC</name>
<dbReference type="EMBL" id="REGN01000598">
    <property type="protein sequence ID" value="RNA40764.1"/>
    <property type="molecule type" value="Genomic_DNA"/>
</dbReference>
<sequence length="60" mass="6926">MKSPILICKVIKELTYALLYLKKNRNAKSKSSETLKVKNEYFSLSAEKKAARFLYDPLSL</sequence>
<comment type="caution">
    <text evidence="1">The sequence shown here is derived from an EMBL/GenBank/DDBJ whole genome shotgun (WGS) entry which is preliminary data.</text>
</comment>
<organism evidence="1 2">
    <name type="scientific">Brachionus plicatilis</name>
    <name type="common">Marine rotifer</name>
    <name type="synonym">Brachionus muelleri</name>
    <dbReference type="NCBI Taxonomy" id="10195"/>
    <lineage>
        <taxon>Eukaryota</taxon>
        <taxon>Metazoa</taxon>
        <taxon>Spiralia</taxon>
        <taxon>Gnathifera</taxon>
        <taxon>Rotifera</taxon>
        <taxon>Eurotatoria</taxon>
        <taxon>Monogononta</taxon>
        <taxon>Pseudotrocha</taxon>
        <taxon>Ploima</taxon>
        <taxon>Brachionidae</taxon>
        <taxon>Brachionus</taxon>
    </lineage>
</organism>
<evidence type="ECO:0000313" key="2">
    <source>
        <dbReference type="Proteomes" id="UP000276133"/>
    </source>
</evidence>
<dbReference type="Proteomes" id="UP000276133">
    <property type="component" value="Unassembled WGS sequence"/>
</dbReference>
<keyword evidence="2" id="KW-1185">Reference proteome</keyword>
<dbReference type="AlphaFoldDB" id="A0A3M7SYB0"/>
<protein>
    <submittedName>
        <fullName evidence="1">Uncharacterized protein</fullName>
    </submittedName>
</protein>
<gene>
    <name evidence="1" type="ORF">BpHYR1_003390</name>
</gene>
<proteinExistence type="predicted"/>
<evidence type="ECO:0000313" key="1">
    <source>
        <dbReference type="EMBL" id="RNA40764.1"/>
    </source>
</evidence>
<accession>A0A3M7SYB0</accession>